<dbReference type="GO" id="GO:0005886">
    <property type="term" value="C:plasma membrane"/>
    <property type="evidence" value="ECO:0007669"/>
    <property type="project" value="UniProtKB-SubCell"/>
</dbReference>
<dbReference type="SUPFAM" id="SSF103473">
    <property type="entry name" value="MFS general substrate transporter"/>
    <property type="match status" value="1"/>
</dbReference>
<dbReference type="PANTHER" id="PTHR23514">
    <property type="entry name" value="BYPASS OF STOP CODON PROTEIN 6"/>
    <property type="match status" value="1"/>
</dbReference>
<sequence length="410" mass="41897">MTTTTLTLRQLHAWRNAIFVIFALSGVSIASWVARLPAVRDQLGIDTAQVGLLIFAMSAGSVIGLIAAPPIMARIGARAGMVIVLGLVSVGLVGIGLGTDTLVSPAVVAIGLAFFGFGNGAVDVMMNVEGAAAERAIGKTLMPLMHAFFSFGTVAGAGIGALASALSVPVIAHLAVMAVVVLVAVVVAIRFVPKGVEAAELDDTPKKPLRERLVESLGVWRDLRLLAIGLIMLGMAFAEGSANDWLAIAMVDGYDQSNTTGAIAFGVFTVSMTVGRVAGGPVLDRFGRVPVLRVSAALAVLGLLLFIFAPAPWLAFVGAAFWALGSSLGFPVGMSAAADTPDPQRSAARVSAVAIIGYTAFLVGPPVIGLLGHEFGILNGLLLVLVLVVLAGLASPAARERAPLEAAPSP</sequence>
<evidence type="ECO:0000256" key="1">
    <source>
        <dbReference type="ARBA" id="ARBA00004651"/>
    </source>
</evidence>
<evidence type="ECO:0000256" key="5">
    <source>
        <dbReference type="SAM" id="Phobius"/>
    </source>
</evidence>
<keyword evidence="8" id="KW-1185">Reference proteome</keyword>
<feature type="transmembrane region" description="Helical" evidence="5">
    <location>
        <begin position="17"/>
        <end position="36"/>
    </location>
</feature>
<evidence type="ECO:0000256" key="4">
    <source>
        <dbReference type="ARBA" id="ARBA00023136"/>
    </source>
</evidence>
<protein>
    <submittedName>
        <fullName evidence="7">MFS family permease</fullName>
    </submittedName>
</protein>
<name>A0A852SKP2_9MICO</name>
<feature type="transmembrane region" description="Helical" evidence="5">
    <location>
        <begin position="291"/>
        <end position="309"/>
    </location>
</feature>
<evidence type="ECO:0000256" key="2">
    <source>
        <dbReference type="ARBA" id="ARBA00022692"/>
    </source>
</evidence>
<comment type="caution">
    <text evidence="7">The sequence shown here is derived from an EMBL/GenBank/DDBJ whole genome shotgun (WGS) entry which is preliminary data.</text>
</comment>
<feature type="transmembrane region" description="Helical" evidence="5">
    <location>
        <begin position="75"/>
        <end position="96"/>
    </location>
</feature>
<proteinExistence type="predicted"/>
<dbReference type="InterPro" id="IPR020846">
    <property type="entry name" value="MFS_dom"/>
</dbReference>
<feature type="domain" description="Major facilitator superfamily (MFS) profile" evidence="6">
    <location>
        <begin position="1"/>
        <end position="403"/>
    </location>
</feature>
<dbReference type="EMBL" id="JACCBM010000001">
    <property type="protein sequence ID" value="NYD69635.1"/>
    <property type="molecule type" value="Genomic_DNA"/>
</dbReference>
<dbReference type="CDD" id="cd17393">
    <property type="entry name" value="MFS_MosC_like"/>
    <property type="match status" value="1"/>
</dbReference>
<dbReference type="GO" id="GO:0022857">
    <property type="term" value="F:transmembrane transporter activity"/>
    <property type="evidence" value="ECO:0007669"/>
    <property type="project" value="InterPro"/>
</dbReference>
<comment type="subcellular location">
    <subcellularLocation>
        <location evidence="1">Cell membrane</location>
        <topology evidence="1">Multi-pass membrane protein</topology>
    </subcellularLocation>
</comment>
<dbReference type="AlphaFoldDB" id="A0A852SKP2"/>
<feature type="transmembrane region" description="Helical" evidence="5">
    <location>
        <begin position="102"/>
        <end position="122"/>
    </location>
</feature>
<dbReference type="Gene3D" id="1.20.1250.20">
    <property type="entry name" value="MFS general substrate transporter like domains"/>
    <property type="match status" value="2"/>
</dbReference>
<organism evidence="7 8">
    <name type="scientific">Herbiconiux flava</name>
    <dbReference type="NCBI Taxonomy" id="881268"/>
    <lineage>
        <taxon>Bacteria</taxon>
        <taxon>Bacillati</taxon>
        <taxon>Actinomycetota</taxon>
        <taxon>Actinomycetes</taxon>
        <taxon>Micrococcales</taxon>
        <taxon>Microbacteriaceae</taxon>
        <taxon>Herbiconiux</taxon>
    </lineage>
</organism>
<feature type="transmembrane region" description="Helical" evidence="5">
    <location>
        <begin position="48"/>
        <end position="68"/>
    </location>
</feature>
<dbReference type="InterPro" id="IPR036259">
    <property type="entry name" value="MFS_trans_sf"/>
</dbReference>
<dbReference type="Proteomes" id="UP000549913">
    <property type="component" value="Unassembled WGS sequence"/>
</dbReference>
<feature type="transmembrane region" description="Helical" evidence="5">
    <location>
        <begin position="350"/>
        <end position="371"/>
    </location>
</feature>
<evidence type="ECO:0000259" key="6">
    <source>
        <dbReference type="PROSITE" id="PS50850"/>
    </source>
</evidence>
<dbReference type="PANTHER" id="PTHR23514:SF13">
    <property type="entry name" value="INNER MEMBRANE PROTEIN YBJJ"/>
    <property type="match status" value="1"/>
</dbReference>
<keyword evidence="2 5" id="KW-0812">Transmembrane</keyword>
<feature type="transmembrane region" description="Helical" evidence="5">
    <location>
        <begin position="258"/>
        <end position="279"/>
    </location>
</feature>
<gene>
    <name evidence="7" type="ORF">BJ984_000793</name>
</gene>
<dbReference type="RefSeq" id="WP_179546922.1">
    <property type="nucleotide sequence ID" value="NZ_BSEW01000001.1"/>
</dbReference>
<reference evidence="7 8" key="1">
    <citation type="submission" date="2020-07" db="EMBL/GenBank/DDBJ databases">
        <title>Sequencing the genomes of 1000 actinobacteria strains.</title>
        <authorList>
            <person name="Klenk H.-P."/>
        </authorList>
    </citation>
    <scope>NUCLEOTIDE SEQUENCE [LARGE SCALE GENOMIC DNA]</scope>
    <source>
        <strain evidence="7 8">DSM 26474</strain>
    </source>
</reference>
<keyword evidence="3 5" id="KW-1133">Transmembrane helix</keyword>
<dbReference type="InterPro" id="IPR011701">
    <property type="entry name" value="MFS"/>
</dbReference>
<feature type="transmembrane region" description="Helical" evidence="5">
    <location>
        <begin position="143"/>
        <end position="164"/>
    </location>
</feature>
<feature type="transmembrane region" description="Helical" evidence="5">
    <location>
        <begin position="170"/>
        <end position="192"/>
    </location>
</feature>
<dbReference type="PROSITE" id="PS50850">
    <property type="entry name" value="MFS"/>
    <property type="match status" value="1"/>
</dbReference>
<accession>A0A852SKP2</accession>
<evidence type="ECO:0000313" key="8">
    <source>
        <dbReference type="Proteomes" id="UP000549913"/>
    </source>
</evidence>
<dbReference type="InterPro" id="IPR051788">
    <property type="entry name" value="MFS_Transporter"/>
</dbReference>
<dbReference type="Pfam" id="PF07690">
    <property type="entry name" value="MFS_1"/>
    <property type="match status" value="1"/>
</dbReference>
<keyword evidence="4 5" id="KW-0472">Membrane</keyword>
<evidence type="ECO:0000313" key="7">
    <source>
        <dbReference type="EMBL" id="NYD69635.1"/>
    </source>
</evidence>
<evidence type="ECO:0000256" key="3">
    <source>
        <dbReference type="ARBA" id="ARBA00022989"/>
    </source>
</evidence>
<feature type="transmembrane region" description="Helical" evidence="5">
    <location>
        <begin position="315"/>
        <end position="338"/>
    </location>
</feature>
<feature type="transmembrane region" description="Helical" evidence="5">
    <location>
        <begin position="213"/>
        <end position="238"/>
    </location>
</feature>
<feature type="transmembrane region" description="Helical" evidence="5">
    <location>
        <begin position="377"/>
        <end position="394"/>
    </location>
</feature>